<sequence length="234" mass="26847">MGGVLTTRPVIQRLSDYMWLGNSRVLDENQVKRVARNLYALRMATKTLEEYWDSFVRPCHVKGCEHPRFFPSFDSFIDIHTNETVDFVYVKALQEEPSCVTFLAKKPAVNEDSGDEDHIVIKFVRRYSKKTHVMMGEQGFAPKLLGYRPLREEDPGYDDLVLLAMEYVEGETLFDRYRGDVLPKRVKQGVQDALQALNDAGYIFADLRRPNLIVRESDGKVQLILIGSVGRVRG</sequence>
<dbReference type="RefSeq" id="XP_043014581.1">
    <property type="nucleotide sequence ID" value="XM_043145882.1"/>
</dbReference>
<evidence type="ECO:0000313" key="2">
    <source>
        <dbReference type="Proteomes" id="UP001049176"/>
    </source>
</evidence>
<dbReference type="Proteomes" id="UP001049176">
    <property type="component" value="Chromosome 1"/>
</dbReference>
<organism evidence="1 2">
    <name type="scientific">Marasmius oreades</name>
    <name type="common">fairy-ring Marasmius</name>
    <dbReference type="NCBI Taxonomy" id="181124"/>
    <lineage>
        <taxon>Eukaryota</taxon>
        <taxon>Fungi</taxon>
        <taxon>Dikarya</taxon>
        <taxon>Basidiomycota</taxon>
        <taxon>Agaricomycotina</taxon>
        <taxon>Agaricomycetes</taxon>
        <taxon>Agaricomycetidae</taxon>
        <taxon>Agaricales</taxon>
        <taxon>Marasmiineae</taxon>
        <taxon>Marasmiaceae</taxon>
        <taxon>Marasmius</taxon>
    </lineage>
</organism>
<dbReference type="OrthoDB" id="4062651at2759"/>
<dbReference type="SUPFAM" id="SSF56112">
    <property type="entry name" value="Protein kinase-like (PK-like)"/>
    <property type="match status" value="1"/>
</dbReference>
<name>A0A9P8ADT4_9AGAR</name>
<proteinExistence type="predicted"/>
<accession>A0A9P8ADT4</accession>
<dbReference type="KEGG" id="more:E1B28_000082"/>
<dbReference type="GeneID" id="66069158"/>
<comment type="caution">
    <text evidence="1">The sequence shown here is derived from an EMBL/GenBank/DDBJ whole genome shotgun (WGS) entry which is preliminary data.</text>
</comment>
<dbReference type="EMBL" id="CM032181">
    <property type="protein sequence ID" value="KAG7098111.1"/>
    <property type="molecule type" value="Genomic_DNA"/>
</dbReference>
<dbReference type="InterPro" id="IPR011009">
    <property type="entry name" value="Kinase-like_dom_sf"/>
</dbReference>
<protein>
    <recommendedName>
        <fullName evidence="3">Protein kinase domain-containing protein</fullName>
    </recommendedName>
</protein>
<keyword evidence="2" id="KW-1185">Reference proteome</keyword>
<dbReference type="AlphaFoldDB" id="A0A9P8ADT4"/>
<evidence type="ECO:0008006" key="3">
    <source>
        <dbReference type="Google" id="ProtNLM"/>
    </source>
</evidence>
<gene>
    <name evidence="1" type="ORF">E1B28_000082</name>
</gene>
<reference evidence="1" key="1">
    <citation type="journal article" date="2021" name="Genome Biol. Evol.">
        <title>The assembled and annotated genome of the fairy-ring fungus Marasmius oreades.</title>
        <authorList>
            <person name="Hiltunen M."/>
            <person name="Ament-Velasquez S.L."/>
            <person name="Johannesson H."/>
        </authorList>
    </citation>
    <scope>NUCLEOTIDE SEQUENCE</scope>
    <source>
        <strain evidence="1">03SP1</strain>
    </source>
</reference>
<evidence type="ECO:0000313" key="1">
    <source>
        <dbReference type="EMBL" id="KAG7098111.1"/>
    </source>
</evidence>